<dbReference type="CDD" id="cd03360">
    <property type="entry name" value="LbH_AT_putative"/>
    <property type="match status" value="1"/>
</dbReference>
<feature type="binding site" evidence="3">
    <location>
        <position position="145"/>
    </location>
    <ligand>
        <name>acetyl-CoA</name>
        <dbReference type="ChEBI" id="CHEBI:57288"/>
    </ligand>
</feature>
<feature type="domain" description="PglD N-terminal" evidence="4">
    <location>
        <begin position="4"/>
        <end position="70"/>
    </location>
</feature>
<feature type="site" description="Increases basicity of active site His" evidence="2">
    <location>
        <position position="137"/>
    </location>
</feature>
<dbReference type="AlphaFoldDB" id="A0A6L1L0V8"/>
<evidence type="ECO:0000256" key="3">
    <source>
        <dbReference type="PIRSR" id="PIRSR620019-2"/>
    </source>
</evidence>
<dbReference type="InterPro" id="IPR011004">
    <property type="entry name" value="Trimer_LpxA-like_sf"/>
</dbReference>
<evidence type="ECO:0000256" key="2">
    <source>
        <dbReference type="PIRSR" id="PIRSR620019-1"/>
    </source>
</evidence>
<dbReference type="PANTHER" id="PTHR43300:SF7">
    <property type="entry name" value="UDP-N-ACETYLBACILLOSAMINE N-ACETYLTRANSFERASE"/>
    <property type="match status" value="1"/>
</dbReference>
<accession>A0A6L1L0V8</accession>
<dbReference type="InterPro" id="IPR020019">
    <property type="entry name" value="AcTrfase_PglD-like"/>
</dbReference>
<dbReference type="EMBL" id="AACKNS010000004">
    <property type="protein sequence ID" value="EAK9994080.1"/>
    <property type="molecule type" value="Genomic_DNA"/>
</dbReference>
<evidence type="ECO:0000259" key="4">
    <source>
        <dbReference type="Pfam" id="PF17836"/>
    </source>
</evidence>
<feature type="binding site" evidence="3">
    <location>
        <position position="66"/>
    </location>
    <ligand>
        <name>substrate</name>
    </ligand>
</feature>
<gene>
    <name evidence="5" type="ORF">A9458_04370</name>
</gene>
<evidence type="ECO:0000313" key="5">
    <source>
        <dbReference type="EMBL" id="EAK9994080.1"/>
    </source>
</evidence>
<dbReference type="InterPro" id="IPR041561">
    <property type="entry name" value="PglD_N"/>
</dbReference>
<dbReference type="Gene3D" id="2.160.10.10">
    <property type="entry name" value="Hexapeptide repeat proteins"/>
    <property type="match status" value="1"/>
</dbReference>
<dbReference type="PANTHER" id="PTHR43300">
    <property type="entry name" value="ACETYLTRANSFERASE"/>
    <property type="match status" value="1"/>
</dbReference>
<comment type="caution">
    <text evidence="5">The sequence shown here is derived from an EMBL/GenBank/DDBJ whole genome shotgun (WGS) entry which is preliminary data.</text>
</comment>
<dbReference type="Pfam" id="PF17836">
    <property type="entry name" value="PglD_N"/>
    <property type="match status" value="1"/>
</dbReference>
<keyword evidence="5" id="KW-0808">Transferase</keyword>
<reference evidence="5 6" key="1">
    <citation type="submission" date="2018-05" db="EMBL/GenBank/DDBJ databases">
        <authorList>
            <consortium name="PulseNet: The National Subtyping Network for Foodborne Disease Surveillance"/>
            <person name="Tarr C.L."/>
            <person name="Trees E."/>
            <person name="Katz L.S."/>
            <person name="Carleton-Romer H.A."/>
            <person name="Stroika S."/>
            <person name="Kucerova Z."/>
            <person name="Roache K.F."/>
            <person name="Sabol A.L."/>
            <person name="Besser J."/>
            <person name="Gerner-Smidt P."/>
        </authorList>
    </citation>
    <scope>NUCLEOTIDE SEQUENCE [LARGE SCALE GENOMIC DNA]</scope>
    <source>
        <strain evidence="5 6">D5625</strain>
    </source>
</reference>
<sequence>MKEKIIIIGAGGHARACMDVIELEGKFEIAGFVDNDIESAYYPLLGNDDDLKKLFKEYKYALIGIGQIKTSLSRVQIYDKLKTIGFRLPTIISPLAHVSKRSFIDEASIIMHHALVNTNVKIGKGCIINSKALVEHDVIIENFCHIGTASVVNGGCLIKQHSFLGSNTHLKHGSILDENSIVYMKGV</sequence>
<evidence type="ECO:0000313" key="6">
    <source>
        <dbReference type="Proteomes" id="UP000476009"/>
    </source>
</evidence>
<proteinExistence type="inferred from homology"/>
<dbReference type="Gene3D" id="3.40.50.20">
    <property type="match status" value="1"/>
</dbReference>
<comment type="similarity">
    <text evidence="1">Belongs to the transferase hexapeptide repeat family.</text>
</comment>
<dbReference type="GO" id="GO:0016740">
    <property type="term" value="F:transferase activity"/>
    <property type="evidence" value="ECO:0007669"/>
    <property type="project" value="UniProtKB-KW"/>
</dbReference>
<protein>
    <submittedName>
        <fullName evidence="5">Acetyltransferase</fullName>
    </submittedName>
</protein>
<name>A0A6L1L0V8_CAMLA</name>
<dbReference type="InterPro" id="IPR050179">
    <property type="entry name" value="Trans_hexapeptide_repeat"/>
</dbReference>
<dbReference type="SUPFAM" id="SSF51161">
    <property type="entry name" value="Trimeric LpxA-like enzymes"/>
    <property type="match status" value="1"/>
</dbReference>
<evidence type="ECO:0000256" key="1">
    <source>
        <dbReference type="ARBA" id="ARBA00007274"/>
    </source>
</evidence>
<feature type="active site" description="Proton acceptor" evidence="2">
    <location>
        <position position="136"/>
    </location>
</feature>
<organism evidence="5 6">
    <name type="scientific">Campylobacter lari</name>
    <dbReference type="NCBI Taxonomy" id="201"/>
    <lineage>
        <taxon>Bacteria</taxon>
        <taxon>Pseudomonadati</taxon>
        <taxon>Campylobacterota</taxon>
        <taxon>Epsilonproteobacteria</taxon>
        <taxon>Campylobacterales</taxon>
        <taxon>Campylobacteraceae</taxon>
        <taxon>Campylobacter</taxon>
    </lineage>
</organism>
<dbReference type="Proteomes" id="UP000476009">
    <property type="component" value="Unassembled WGS sequence"/>
</dbReference>